<evidence type="ECO:0000313" key="3">
    <source>
        <dbReference type="EnsemblMetazoa" id="ISCW001065-PA"/>
    </source>
</evidence>
<evidence type="ECO:0000313" key="2">
    <source>
        <dbReference type="EMBL" id="EEC01419.1"/>
    </source>
</evidence>
<dbReference type="PaxDb" id="6945-B7P497"/>
<keyword evidence="4" id="KW-1185">Reference proteome</keyword>
<dbReference type="HOGENOM" id="CLU_2998750_0_0_1"/>
<dbReference type="EMBL" id="DS634450">
    <property type="protein sequence ID" value="EEC01419.1"/>
    <property type="molecule type" value="Genomic_DNA"/>
</dbReference>
<dbReference type="InParanoid" id="B7P497"/>
<sequence length="57" mass="6681">MRKTRIITPLPPPATDQETAQHKEWKRLYGTIHAVLEDTVYDDTAQMAHHHCIRDED</sequence>
<feature type="region of interest" description="Disordered" evidence="1">
    <location>
        <begin position="1"/>
        <end position="21"/>
    </location>
</feature>
<evidence type="ECO:0000256" key="1">
    <source>
        <dbReference type="SAM" id="MobiDB-lite"/>
    </source>
</evidence>
<reference evidence="2 4" key="1">
    <citation type="submission" date="2008-03" db="EMBL/GenBank/DDBJ databases">
        <title>Annotation of Ixodes scapularis.</title>
        <authorList>
            <consortium name="Ixodes scapularis Genome Project Consortium"/>
            <person name="Caler E."/>
            <person name="Hannick L.I."/>
            <person name="Bidwell S."/>
            <person name="Joardar V."/>
            <person name="Thiagarajan M."/>
            <person name="Amedeo P."/>
            <person name="Galinsky K.J."/>
            <person name="Schobel S."/>
            <person name="Inman J."/>
            <person name="Hostetler J."/>
            <person name="Miller J."/>
            <person name="Hammond M."/>
            <person name="Megy K."/>
            <person name="Lawson D."/>
            <person name="Kodira C."/>
            <person name="Sutton G."/>
            <person name="Meyer J."/>
            <person name="Hill C.A."/>
            <person name="Birren B."/>
            <person name="Nene V."/>
            <person name="Collins F."/>
            <person name="Alarcon-Chaidez F."/>
            <person name="Wikel S."/>
            <person name="Strausberg R."/>
        </authorList>
    </citation>
    <scope>NUCLEOTIDE SEQUENCE [LARGE SCALE GENOMIC DNA]</scope>
    <source>
        <strain evidence="4">Wikel</strain>
        <strain evidence="2">Wikel colony</strain>
    </source>
</reference>
<dbReference type="EMBL" id="ABJB010788417">
    <property type="status" value="NOT_ANNOTATED_CDS"/>
    <property type="molecule type" value="Genomic_DNA"/>
</dbReference>
<evidence type="ECO:0000313" key="4">
    <source>
        <dbReference type="Proteomes" id="UP000001555"/>
    </source>
</evidence>
<protein>
    <submittedName>
        <fullName evidence="2 3">Uncharacterized protein</fullName>
    </submittedName>
</protein>
<dbReference type="VEuPathDB" id="VectorBase:ISCI001065"/>
<organism>
    <name type="scientific">Ixodes scapularis</name>
    <name type="common">Black-legged tick</name>
    <name type="synonym">Deer tick</name>
    <dbReference type="NCBI Taxonomy" id="6945"/>
    <lineage>
        <taxon>Eukaryota</taxon>
        <taxon>Metazoa</taxon>
        <taxon>Ecdysozoa</taxon>
        <taxon>Arthropoda</taxon>
        <taxon>Chelicerata</taxon>
        <taxon>Arachnida</taxon>
        <taxon>Acari</taxon>
        <taxon>Parasitiformes</taxon>
        <taxon>Ixodida</taxon>
        <taxon>Ixodoidea</taxon>
        <taxon>Ixodidae</taxon>
        <taxon>Ixodinae</taxon>
        <taxon>Ixodes</taxon>
    </lineage>
</organism>
<gene>
    <name evidence="2" type="ORF">IscW_ISCW001065</name>
</gene>
<name>B7P497_IXOSC</name>
<accession>B7P497</accession>
<reference evidence="3" key="2">
    <citation type="submission" date="2020-05" db="UniProtKB">
        <authorList>
            <consortium name="EnsemblMetazoa"/>
        </authorList>
    </citation>
    <scope>IDENTIFICATION</scope>
    <source>
        <strain evidence="3">wikel</strain>
    </source>
</reference>
<dbReference type="AlphaFoldDB" id="B7P497"/>
<dbReference type="Proteomes" id="UP000001555">
    <property type="component" value="Unassembled WGS sequence"/>
</dbReference>
<proteinExistence type="predicted"/>
<dbReference type="EnsemblMetazoa" id="ISCW001065-RA">
    <property type="protein sequence ID" value="ISCW001065-PA"/>
    <property type="gene ID" value="ISCW001065"/>
</dbReference>
<dbReference type="VEuPathDB" id="VectorBase:ISCW001065"/>